<evidence type="ECO:0000259" key="3">
    <source>
        <dbReference type="Pfam" id="PF25767"/>
    </source>
</evidence>
<comment type="caution">
    <text evidence="4">The sequence shown here is derived from an EMBL/GenBank/DDBJ whole genome shotgun (WGS) entry which is preliminary data.</text>
</comment>
<protein>
    <submittedName>
        <fullName evidence="4">Tubulin-specific chaperone D</fullName>
    </submittedName>
</protein>
<dbReference type="Pfam" id="PF25767">
    <property type="entry name" value="ARM_TBCD_2nd"/>
    <property type="match status" value="1"/>
</dbReference>
<dbReference type="InterPro" id="IPR058033">
    <property type="entry name" value="ARM_TBCD_2nd"/>
</dbReference>
<reference evidence="4" key="1">
    <citation type="journal article" date="2021" name="IMA Fungus">
        <title>Genomic characterization of three marine fungi, including Emericellopsis atlantica sp. nov. with signatures of a generalist lifestyle and marine biomass degradation.</title>
        <authorList>
            <person name="Hagestad O.C."/>
            <person name="Hou L."/>
            <person name="Andersen J.H."/>
            <person name="Hansen E.H."/>
            <person name="Altermark B."/>
            <person name="Li C."/>
            <person name="Kuhnert E."/>
            <person name="Cox R.J."/>
            <person name="Crous P.W."/>
            <person name="Spatafora J.W."/>
            <person name="Lail K."/>
            <person name="Amirebrahimi M."/>
            <person name="Lipzen A."/>
            <person name="Pangilinan J."/>
            <person name="Andreopoulos W."/>
            <person name="Hayes R.D."/>
            <person name="Ng V."/>
            <person name="Grigoriev I.V."/>
            <person name="Jackson S.A."/>
            <person name="Sutton T.D.S."/>
            <person name="Dobson A.D.W."/>
            <person name="Rama T."/>
        </authorList>
    </citation>
    <scope>NUCLEOTIDE SEQUENCE</scope>
    <source>
        <strain evidence="4">TRa018bII</strain>
    </source>
</reference>
<dbReference type="GO" id="GO:0048487">
    <property type="term" value="F:beta-tubulin binding"/>
    <property type="evidence" value="ECO:0007669"/>
    <property type="project" value="InterPro"/>
</dbReference>
<dbReference type="InterPro" id="IPR022577">
    <property type="entry name" value="TBCD_C"/>
</dbReference>
<dbReference type="GO" id="GO:0007023">
    <property type="term" value="P:post-chaperonin tubulin folding pathway"/>
    <property type="evidence" value="ECO:0007669"/>
    <property type="project" value="InterPro"/>
</dbReference>
<dbReference type="Pfam" id="PF23579">
    <property type="entry name" value="ARM_TBCD"/>
    <property type="match status" value="1"/>
</dbReference>
<dbReference type="GO" id="GO:0000226">
    <property type="term" value="P:microtubule cytoskeleton organization"/>
    <property type="evidence" value="ECO:0007669"/>
    <property type="project" value="TreeGrafter"/>
</dbReference>
<dbReference type="PANTHER" id="PTHR12658:SF0">
    <property type="entry name" value="TUBULIN-SPECIFIC CHAPERONE D"/>
    <property type="match status" value="1"/>
</dbReference>
<feature type="domain" description="Tubulin-folding cofactor D ARM repeats" evidence="3">
    <location>
        <begin position="427"/>
        <end position="503"/>
    </location>
</feature>
<dbReference type="OrthoDB" id="10253476at2759"/>
<gene>
    <name evidence="4" type="ORF">BJ875DRAFT_498411</name>
</gene>
<name>A0A9P8C2S7_9HELO</name>
<dbReference type="Proteomes" id="UP000824998">
    <property type="component" value="Unassembled WGS sequence"/>
</dbReference>
<dbReference type="InterPro" id="IPR033162">
    <property type="entry name" value="TBCD"/>
</dbReference>
<evidence type="ECO:0000313" key="4">
    <source>
        <dbReference type="EMBL" id="KAG9231315.1"/>
    </source>
</evidence>
<sequence length="1293" mass="144322">MDSTSDAPEAKLELRLDQAQESLRTFETRLRPFLWDSRKKAVKQHVLKRETASLVDLLDRFQEQPQLLDSHLQKFIPLLADAFLEYLRLPDHTHTNGLLYPLSQAICLLLYTLCKIRGEKVIVRFLTTETKHLELLMSALENGGQVLADSEDSTPAWSWEERYITLLWLSQLLLVPFDLASISSWDHDAASFPNITHLTWPHSTPGLTVRVVTLAIHYLVVPSKEKDAAKTLLVRVALRSDMQKIGLLDSLVTWAISAFYQKAVIMTDIHHSIGLLYFLAGMLVSSAGTNDMDKYLPQIFQLAQQIAPDSHEVFPIIYGNSVARKLSVKIFRAIAILDLRNDLDEVKSERLQSTVGCLLEYISDSQGPVRLAASKSLSMITLKLEPEMSSQVIDALLDKLSDGINWDTGKAKTLDLRNYQGYEFRDANDSLWHGLILTLSHLLYRRAVPAFNLAPVLAYLIAGLSFEKRDALGISKGYNVRDAACFGIWALARRYSTSEIKSVTVDGIFEAAFQTNLLTLSSFSEAPVVQGLAVELLISACLDPAGNIRRGSSAALQELIGRHPDMIVEAINLVRIVDYHAIALRTRAIQDVALHAAAESLIYGDALSAGLLGWRCVRDNSAVIRRSSALCLGLLINLKQSIPDGHCTCFTETVLALRHVLERLTKLPRREVNESHGLLLSAASIIGVIRLTGERIKMGFLNGAGSPVQHAITTILELVLPIFNQALADTEDRKPREMSGEGLSRLMISIIPILQADISMRWLKHYFSPAIGGGNAASPQISSKDSRIELIPGKGLPGDGDILLELSASSFWTTDCPTSPFAIMVPIQEAIERGIRPDSDIVALIGLLLNRFFPLKEDQTGTAVSDLAANYLFLLDKNEREATVLGWISEVEVNGNSGRIGDGRTLIRVLFAIFSITAPSPIYKSNSLSLQNKLLEVLQWRWVVSSDIETKTILLECLSSSTAIKSHSAGFFLWIQEGLDDYTNDSRGDIGNKVRIAALHALAAFNDSSIQEYGKSWQFILYPLFGRVLRLAAEKFDKVRQKAQKVLLHGYPVKKGELEIETMDPSSKQYFFDLLHITKHFFIPGHPQDRQWLVSLLEGYVLSMNTATEGVVQASRSALVKWCYLGSDYLDGIAFALMELLKQNLKNDRALVSVLEAISFLFDMRLLQESSYMKTLEPDPSDPTKEVPRWRRLFRIVQRAHFKSKNMEMLKAAVKVYGGLLDVQPEVSSKLTSMLLHPFKTIRNSVAEELYVRLDVGGGVDWMNAEKIDVERFQIDLANKLKRRALDVSKQSP</sequence>
<evidence type="ECO:0000256" key="1">
    <source>
        <dbReference type="ARBA" id="ARBA00023186"/>
    </source>
</evidence>
<keyword evidence="1" id="KW-0143">Chaperone</keyword>
<dbReference type="InterPro" id="IPR016024">
    <property type="entry name" value="ARM-type_fold"/>
</dbReference>
<dbReference type="Gene3D" id="1.25.10.10">
    <property type="entry name" value="Leucine-rich Repeat Variant"/>
    <property type="match status" value="1"/>
</dbReference>
<feature type="domain" description="Tubulin-folding cofactor D C-terminal" evidence="2">
    <location>
        <begin position="1024"/>
        <end position="1208"/>
    </location>
</feature>
<dbReference type="GO" id="GO:0005096">
    <property type="term" value="F:GTPase activator activity"/>
    <property type="evidence" value="ECO:0007669"/>
    <property type="project" value="InterPro"/>
</dbReference>
<dbReference type="PANTHER" id="PTHR12658">
    <property type="entry name" value="BETA-TUBULIN COFACTOR D"/>
    <property type="match status" value="1"/>
</dbReference>
<organism evidence="4 5">
    <name type="scientific">Amylocarpus encephaloides</name>
    <dbReference type="NCBI Taxonomy" id="45428"/>
    <lineage>
        <taxon>Eukaryota</taxon>
        <taxon>Fungi</taxon>
        <taxon>Dikarya</taxon>
        <taxon>Ascomycota</taxon>
        <taxon>Pezizomycotina</taxon>
        <taxon>Leotiomycetes</taxon>
        <taxon>Helotiales</taxon>
        <taxon>Helotiales incertae sedis</taxon>
        <taxon>Amylocarpus</taxon>
    </lineage>
</organism>
<dbReference type="GO" id="GO:0007021">
    <property type="term" value="P:tubulin complex assembly"/>
    <property type="evidence" value="ECO:0007669"/>
    <property type="project" value="InterPro"/>
</dbReference>
<proteinExistence type="predicted"/>
<dbReference type="InterPro" id="IPR011989">
    <property type="entry name" value="ARM-like"/>
</dbReference>
<keyword evidence="5" id="KW-1185">Reference proteome</keyword>
<dbReference type="EMBL" id="MU251610">
    <property type="protein sequence ID" value="KAG9231315.1"/>
    <property type="molecule type" value="Genomic_DNA"/>
</dbReference>
<evidence type="ECO:0000313" key="5">
    <source>
        <dbReference type="Proteomes" id="UP000824998"/>
    </source>
</evidence>
<dbReference type="SUPFAM" id="SSF48371">
    <property type="entry name" value="ARM repeat"/>
    <property type="match status" value="1"/>
</dbReference>
<accession>A0A9P8C2S7</accession>
<dbReference type="Pfam" id="PF12612">
    <property type="entry name" value="TFCD_C"/>
    <property type="match status" value="1"/>
</dbReference>
<evidence type="ECO:0000259" key="2">
    <source>
        <dbReference type="Pfam" id="PF12612"/>
    </source>
</evidence>